<organism evidence="2 3">
    <name type="scientific">Clathrus columnatus</name>
    <dbReference type="NCBI Taxonomy" id="1419009"/>
    <lineage>
        <taxon>Eukaryota</taxon>
        <taxon>Fungi</taxon>
        <taxon>Dikarya</taxon>
        <taxon>Basidiomycota</taxon>
        <taxon>Agaricomycotina</taxon>
        <taxon>Agaricomycetes</taxon>
        <taxon>Phallomycetidae</taxon>
        <taxon>Phallales</taxon>
        <taxon>Clathraceae</taxon>
        <taxon>Clathrus</taxon>
    </lineage>
</organism>
<feature type="compositionally biased region" description="Acidic residues" evidence="1">
    <location>
        <begin position="1"/>
        <end position="16"/>
    </location>
</feature>
<name>A0AAV4ZY87_9AGAM</name>
<evidence type="ECO:0000313" key="2">
    <source>
        <dbReference type="EMBL" id="GJJ06795.1"/>
    </source>
</evidence>
<dbReference type="Proteomes" id="UP001050691">
    <property type="component" value="Unassembled WGS sequence"/>
</dbReference>
<feature type="region of interest" description="Disordered" evidence="1">
    <location>
        <begin position="1"/>
        <end position="22"/>
    </location>
</feature>
<comment type="caution">
    <text evidence="2">The sequence shown here is derived from an EMBL/GenBank/DDBJ whole genome shotgun (WGS) entry which is preliminary data.</text>
</comment>
<dbReference type="EMBL" id="BPWL01000001">
    <property type="protein sequence ID" value="GJJ06795.1"/>
    <property type="molecule type" value="Genomic_DNA"/>
</dbReference>
<sequence length="277" mass="31778">MKRAEESDESSSSEEDTLPHDASAVARRDNLLRKLKSILLSHIKNTRPPSFYLLLAHPPIKPNNPPVLSKLQSTSIMNFPNFGSYFRTNEEHICHKWKEYAAAVERKHVFIQKLKKLIKLDENEYPQVPAMGYDLKELGEALTIYLEQTWYKLHEHTEDITITTFPWSDVKLNSTGYLRTSALPSSLIPFQAPNKMSTANIVQLHSFLEDNADKPFPERFPFIIQPEIFVGLKRARSIVVNNKTQLQAISQDASSMGEMSDDSDEVTPTKCRRRYKS</sequence>
<reference evidence="2" key="1">
    <citation type="submission" date="2021-10" db="EMBL/GenBank/DDBJ databases">
        <title>De novo Genome Assembly of Clathrus columnatus (Basidiomycota, Fungi) Using Illumina and Nanopore Sequence Data.</title>
        <authorList>
            <person name="Ogiso-Tanaka E."/>
            <person name="Itagaki H."/>
            <person name="Hosoya T."/>
            <person name="Hosaka K."/>
        </authorList>
    </citation>
    <scope>NUCLEOTIDE SEQUENCE</scope>
    <source>
        <strain evidence="2">MO-923</strain>
    </source>
</reference>
<protein>
    <recommendedName>
        <fullName evidence="4">MADF domain-containing protein</fullName>
    </recommendedName>
</protein>
<feature type="region of interest" description="Disordered" evidence="1">
    <location>
        <begin position="251"/>
        <end position="277"/>
    </location>
</feature>
<proteinExistence type="predicted"/>
<evidence type="ECO:0008006" key="4">
    <source>
        <dbReference type="Google" id="ProtNLM"/>
    </source>
</evidence>
<evidence type="ECO:0000256" key="1">
    <source>
        <dbReference type="SAM" id="MobiDB-lite"/>
    </source>
</evidence>
<gene>
    <name evidence="2" type="ORF">Clacol_000991</name>
</gene>
<accession>A0AAV4ZY87</accession>
<evidence type="ECO:0000313" key="3">
    <source>
        <dbReference type="Proteomes" id="UP001050691"/>
    </source>
</evidence>
<keyword evidence="3" id="KW-1185">Reference proteome</keyword>
<dbReference type="AlphaFoldDB" id="A0AAV4ZY87"/>